<evidence type="ECO:0000256" key="3">
    <source>
        <dbReference type="ARBA" id="ARBA00023274"/>
    </source>
</evidence>
<keyword evidence="3 5" id="KW-0687">Ribonucleoprotein</keyword>
<accession>A0A9D1NNN8</accession>
<dbReference type="InterPro" id="IPR037229">
    <property type="entry name" value="Ribosomal_bL35_sf"/>
</dbReference>
<sequence length="64" mass="7210">MPKMKTKKAATKKFKLSATGKAMRTQAGKRHLNGYKTRARKRNLRGATAVYEGNQKMVARMLQA</sequence>
<evidence type="ECO:0000313" key="8">
    <source>
        <dbReference type="Proteomes" id="UP000886845"/>
    </source>
</evidence>
<dbReference type="HAMAP" id="MF_00514">
    <property type="entry name" value="Ribosomal_bL35"/>
    <property type="match status" value="1"/>
</dbReference>
<comment type="similarity">
    <text evidence="1 5 6">Belongs to the bacterial ribosomal protein bL35 family.</text>
</comment>
<dbReference type="Gene3D" id="4.10.410.60">
    <property type="match status" value="1"/>
</dbReference>
<dbReference type="EMBL" id="DVOR01000164">
    <property type="protein sequence ID" value="HIV09483.1"/>
    <property type="molecule type" value="Genomic_DNA"/>
</dbReference>
<dbReference type="SUPFAM" id="SSF143034">
    <property type="entry name" value="L35p-like"/>
    <property type="match status" value="1"/>
</dbReference>
<reference evidence="7" key="1">
    <citation type="submission" date="2020-10" db="EMBL/GenBank/DDBJ databases">
        <authorList>
            <person name="Gilroy R."/>
        </authorList>
    </citation>
    <scope>NUCLEOTIDE SEQUENCE</scope>
    <source>
        <strain evidence="7">35461</strain>
    </source>
</reference>
<dbReference type="Pfam" id="PF01632">
    <property type="entry name" value="Ribosomal_L35p"/>
    <property type="match status" value="1"/>
</dbReference>
<dbReference type="PANTHER" id="PTHR33343">
    <property type="entry name" value="54S RIBOSOMAL PROTEIN BL35M"/>
    <property type="match status" value="1"/>
</dbReference>
<dbReference type="GO" id="GO:0006412">
    <property type="term" value="P:translation"/>
    <property type="evidence" value="ECO:0007669"/>
    <property type="project" value="UniProtKB-UniRule"/>
</dbReference>
<dbReference type="Proteomes" id="UP000886845">
    <property type="component" value="Unassembled WGS sequence"/>
</dbReference>
<evidence type="ECO:0000256" key="6">
    <source>
        <dbReference type="RuleBase" id="RU000568"/>
    </source>
</evidence>
<dbReference type="GO" id="GO:0003735">
    <property type="term" value="F:structural constituent of ribosome"/>
    <property type="evidence" value="ECO:0007669"/>
    <property type="project" value="InterPro"/>
</dbReference>
<evidence type="ECO:0000256" key="4">
    <source>
        <dbReference type="ARBA" id="ARBA00071664"/>
    </source>
</evidence>
<protein>
    <recommendedName>
        <fullName evidence="4 5">Large ribosomal subunit protein bL35</fullName>
    </recommendedName>
</protein>
<dbReference type="PRINTS" id="PR00064">
    <property type="entry name" value="RIBOSOMALL35"/>
</dbReference>
<dbReference type="PANTHER" id="PTHR33343:SF1">
    <property type="entry name" value="LARGE RIBOSOMAL SUBUNIT PROTEIN BL35M"/>
    <property type="match status" value="1"/>
</dbReference>
<dbReference type="AlphaFoldDB" id="A0A9D1NNN8"/>
<dbReference type="InterPro" id="IPR001706">
    <property type="entry name" value="Ribosomal_bL35"/>
</dbReference>
<keyword evidence="2 5" id="KW-0689">Ribosomal protein</keyword>
<proteinExistence type="inferred from homology"/>
<dbReference type="FunFam" id="4.10.410.60:FF:000001">
    <property type="entry name" value="50S ribosomal protein L35"/>
    <property type="match status" value="1"/>
</dbReference>
<dbReference type="InterPro" id="IPR021137">
    <property type="entry name" value="Ribosomal_bL35-like"/>
</dbReference>
<organism evidence="7 8">
    <name type="scientific">Candidatus Spyradenecus faecavium</name>
    <dbReference type="NCBI Taxonomy" id="2840947"/>
    <lineage>
        <taxon>Bacteria</taxon>
        <taxon>Pseudomonadati</taxon>
        <taxon>Lentisphaerota</taxon>
        <taxon>Lentisphaeria</taxon>
        <taxon>Lentisphaerales</taxon>
        <taxon>Lentisphaeraceae</taxon>
        <taxon>Lentisphaeraceae incertae sedis</taxon>
        <taxon>Candidatus Spyradenecus</taxon>
    </lineage>
</organism>
<evidence type="ECO:0000313" key="7">
    <source>
        <dbReference type="EMBL" id="HIV09483.1"/>
    </source>
</evidence>
<name>A0A9D1NNN8_9BACT</name>
<evidence type="ECO:0000256" key="2">
    <source>
        <dbReference type="ARBA" id="ARBA00022980"/>
    </source>
</evidence>
<comment type="caution">
    <text evidence="7">The sequence shown here is derived from an EMBL/GenBank/DDBJ whole genome shotgun (WGS) entry which is preliminary data.</text>
</comment>
<evidence type="ECO:0000256" key="5">
    <source>
        <dbReference type="HAMAP-Rule" id="MF_00514"/>
    </source>
</evidence>
<dbReference type="NCBIfam" id="TIGR00001">
    <property type="entry name" value="rpmI_bact"/>
    <property type="match status" value="1"/>
</dbReference>
<reference evidence="7" key="2">
    <citation type="journal article" date="2021" name="PeerJ">
        <title>Extensive microbial diversity within the chicken gut microbiome revealed by metagenomics and culture.</title>
        <authorList>
            <person name="Gilroy R."/>
            <person name="Ravi A."/>
            <person name="Getino M."/>
            <person name="Pursley I."/>
            <person name="Horton D.L."/>
            <person name="Alikhan N.F."/>
            <person name="Baker D."/>
            <person name="Gharbi K."/>
            <person name="Hall N."/>
            <person name="Watson M."/>
            <person name="Adriaenssens E.M."/>
            <person name="Foster-Nyarko E."/>
            <person name="Jarju S."/>
            <person name="Secka A."/>
            <person name="Antonio M."/>
            <person name="Oren A."/>
            <person name="Chaudhuri R.R."/>
            <person name="La Ragione R."/>
            <person name="Hildebrand F."/>
            <person name="Pallen M.J."/>
        </authorList>
    </citation>
    <scope>NUCLEOTIDE SEQUENCE</scope>
    <source>
        <strain evidence="7">35461</strain>
    </source>
</reference>
<evidence type="ECO:0000256" key="1">
    <source>
        <dbReference type="ARBA" id="ARBA00006598"/>
    </source>
</evidence>
<gene>
    <name evidence="5 7" type="primary">rpmI</name>
    <name evidence="7" type="ORF">IAC79_05155</name>
</gene>
<dbReference type="GO" id="GO:0022625">
    <property type="term" value="C:cytosolic large ribosomal subunit"/>
    <property type="evidence" value="ECO:0007669"/>
    <property type="project" value="TreeGrafter"/>
</dbReference>